<evidence type="ECO:0000313" key="3">
    <source>
        <dbReference type="Proteomes" id="UP001412067"/>
    </source>
</evidence>
<dbReference type="PANTHER" id="PTHR13383">
    <property type="entry name" value="RIBONUCLEASE H2 SUBUNIT B"/>
    <property type="match status" value="1"/>
</dbReference>
<comment type="caution">
    <text evidence="2">The sequence shown here is derived from an EMBL/GenBank/DDBJ whole genome shotgun (WGS) entry which is preliminary data.</text>
</comment>
<dbReference type="CDD" id="cd09270">
    <property type="entry name" value="RNase_H2-B"/>
    <property type="match status" value="1"/>
</dbReference>
<accession>A0ABR2LKX0</accession>
<dbReference type="Gene3D" id="2.20.25.530">
    <property type="match status" value="1"/>
</dbReference>
<dbReference type="Pfam" id="PF17745">
    <property type="entry name" value="Ydr279_N"/>
    <property type="match status" value="1"/>
</dbReference>
<dbReference type="Proteomes" id="UP001412067">
    <property type="component" value="Unassembled WGS sequence"/>
</dbReference>
<keyword evidence="3" id="KW-1185">Reference proteome</keyword>
<evidence type="ECO:0000313" key="2">
    <source>
        <dbReference type="EMBL" id="KAK8943351.1"/>
    </source>
</evidence>
<dbReference type="Gene3D" id="1.10.20.120">
    <property type="match status" value="1"/>
</dbReference>
<evidence type="ECO:0000259" key="1">
    <source>
        <dbReference type="Pfam" id="PF17745"/>
    </source>
</evidence>
<reference evidence="2 3" key="1">
    <citation type="journal article" date="2022" name="Nat. Plants">
        <title>Genomes of leafy and leafless Platanthera orchids illuminate the evolution of mycoheterotrophy.</title>
        <authorList>
            <person name="Li M.H."/>
            <person name="Liu K.W."/>
            <person name="Li Z."/>
            <person name="Lu H.C."/>
            <person name="Ye Q.L."/>
            <person name="Zhang D."/>
            <person name="Wang J.Y."/>
            <person name="Li Y.F."/>
            <person name="Zhong Z.M."/>
            <person name="Liu X."/>
            <person name="Yu X."/>
            <person name="Liu D.K."/>
            <person name="Tu X.D."/>
            <person name="Liu B."/>
            <person name="Hao Y."/>
            <person name="Liao X.Y."/>
            <person name="Jiang Y.T."/>
            <person name="Sun W.H."/>
            <person name="Chen J."/>
            <person name="Chen Y.Q."/>
            <person name="Ai Y."/>
            <person name="Zhai J.W."/>
            <person name="Wu S.S."/>
            <person name="Zhou Z."/>
            <person name="Hsiao Y.Y."/>
            <person name="Wu W.L."/>
            <person name="Chen Y.Y."/>
            <person name="Lin Y.F."/>
            <person name="Hsu J.L."/>
            <person name="Li C.Y."/>
            <person name="Wang Z.W."/>
            <person name="Zhao X."/>
            <person name="Zhong W.Y."/>
            <person name="Ma X.K."/>
            <person name="Ma L."/>
            <person name="Huang J."/>
            <person name="Chen G.Z."/>
            <person name="Huang M.Z."/>
            <person name="Huang L."/>
            <person name="Peng D.H."/>
            <person name="Luo Y.B."/>
            <person name="Zou S.Q."/>
            <person name="Chen S.P."/>
            <person name="Lan S."/>
            <person name="Tsai W.C."/>
            <person name="Van de Peer Y."/>
            <person name="Liu Z.J."/>
        </authorList>
    </citation>
    <scope>NUCLEOTIDE SEQUENCE [LARGE SCALE GENOMIC DNA]</scope>
    <source>
        <strain evidence="2">Lor288</strain>
    </source>
</reference>
<proteinExistence type="predicted"/>
<dbReference type="InterPro" id="IPR040456">
    <property type="entry name" value="RNase_H2_suB"/>
</dbReference>
<dbReference type="PANTHER" id="PTHR13383:SF11">
    <property type="entry name" value="RIBONUCLEASE H2 SUBUNIT B"/>
    <property type="match status" value="1"/>
</dbReference>
<feature type="domain" description="Rnh202 triple barrel" evidence="1">
    <location>
        <begin position="33"/>
        <end position="87"/>
    </location>
</feature>
<organism evidence="2 3">
    <name type="scientific">Platanthera guangdongensis</name>
    <dbReference type="NCBI Taxonomy" id="2320717"/>
    <lineage>
        <taxon>Eukaryota</taxon>
        <taxon>Viridiplantae</taxon>
        <taxon>Streptophyta</taxon>
        <taxon>Embryophyta</taxon>
        <taxon>Tracheophyta</taxon>
        <taxon>Spermatophyta</taxon>
        <taxon>Magnoliopsida</taxon>
        <taxon>Liliopsida</taxon>
        <taxon>Asparagales</taxon>
        <taxon>Orchidaceae</taxon>
        <taxon>Orchidoideae</taxon>
        <taxon>Orchideae</taxon>
        <taxon>Orchidinae</taxon>
        <taxon>Platanthera</taxon>
    </lineage>
</organism>
<dbReference type="EMBL" id="JBBWWR010000018">
    <property type="protein sequence ID" value="KAK8943351.1"/>
    <property type="molecule type" value="Genomic_DNA"/>
</dbReference>
<name>A0ABR2LKX0_9ASPA</name>
<protein>
    <recommendedName>
        <fullName evidence="1">Rnh202 triple barrel domain-containing protein</fullName>
    </recommendedName>
</protein>
<gene>
    <name evidence="2" type="ORF">KSP40_PGU000656</name>
</gene>
<sequence>MSWCDGMKGHRLMVCPAKTSHYVTQSDSGSEGCILSLIHPKSGNSTSYMLKDGLLQEFHWFKQPFGSWFLGDYVCEDGSLYINTPVDPIFILLPIFNVARLKKGKERGMFRQLDEILFVNDYPSYQRLLSLAEESMPLVCEVKEFINSSREELSYAATFTRVLKSDRPKKPDLMTHDSMTQPKLDREQCILRDSIVAVFPKALAFHRKFSHHPVWAVIHCGRRVADWSLGNLYFYSGRVFCNPACANCAPSPLFYLEVHARTRAMTDAHIDAVKKALSYRYRQTYGDMDRGKPCNKNLTLLSVFKVIEGNHAATLYIRALQRRALIVVDVIEPVYPQENHSSCGTLQVIFSVVLLHTSWVFNYYRYLRNLANALDAE</sequence>
<dbReference type="InterPro" id="IPR041195">
    <property type="entry name" value="Rnh202_N"/>
</dbReference>